<dbReference type="SUPFAM" id="SSF53335">
    <property type="entry name" value="S-adenosyl-L-methionine-dependent methyltransferases"/>
    <property type="match status" value="1"/>
</dbReference>
<accession>A0A1F8B4Z3</accession>
<dbReference type="NCBIfam" id="TIGR01444">
    <property type="entry name" value="fkbM_fam"/>
    <property type="match status" value="1"/>
</dbReference>
<evidence type="ECO:0000259" key="1">
    <source>
        <dbReference type="Pfam" id="PF05050"/>
    </source>
</evidence>
<dbReference type="STRING" id="1802514.A2955_03140"/>
<dbReference type="PANTHER" id="PTHR34203:SF15">
    <property type="entry name" value="SLL1173 PROTEIN"/>
    <property type="match status" value="1"/>
</dbReference>
<reference evidence="2 3" key="1">
    <citation type="journal article" date="2016" name="Nat. Commun.">
        <title>Thousands of microbial genomes shed light on interconnected biogeochemical processes in an aquifer system.</title>
        <authorList>
            <person name="Anantharaman K."/>
            <person name="Brown C.T."/>
            <person name="Hug L.A."/>
            <person name="Sharon I."/>
            <person name="Castelle C.J."/>
            <person name="Probst A.J."/>
            <person name="Thomas B.C."/>
            <person name="Singh A."/>
            <person name="Wilkins M.J."/>
            <person name="Karaoz U."/>
            <person name="Brodie E.L."/>
            <person name="Williams K.H."/>
            <person name="Hubbard S.S."/>
            <person name="Banfield J.F."/>
        </authorList>
    </citation>
    <scope>NUCLEOTIDE SEQUENCE [LARGE SCALE GENOMIC DNA]</scope>
</reference>
<dbReference type="InterPro" id="IPR006342">
    <property type="entry name" value="FkbM_mtfrase"/>
</dbReference>
<name>A0A1F8B4Z3_9BACT</name>
<dbReference type="InterPro" id="IPR052514">
    <property type="entry name" value="SAM-dependent_MTase"/>
</dbReference>
<dbReference type="AlphaFoldDB" id="A0A1F8B4Z3"/>
<dbReference type="PANTHER" id="PTHR34203">
    <property type="entry name" value="METHYLTRANSFERASE, FKBM FAMILY PROTEIN"/>
    <property type="match status" value="1"/>
</dbReference>
<sequence>MTSVENNFRKIRILGLTISFLNIREFLEIFKDIFILKEYDFVSRKENPKIIDCGSHVGLSVLFFKKKYPGARITAIEPNPKNFRILKRNINENNLKEIKLVNAAVTGAGGRVIFYRSKKANNIFTRDMNIWSWGDFVKGAMNKNLTNYEALEIPSLRLSSLITQKIDFLKIDIEGSESEVLNEIKDELYLVRQLVIEFHSDTKEDFKKLKKMLMVLENESFNFYLAQKKKILDINLVQETLPSRLLIKATNSNF</sequence>
<evidence type="ECO:0000313" key="3">
    <source>
        <dbReference type="Proteomes" id="UP000177501"/>
    </source>
</evidence>
<dbReference type="Proteomes" id="UP000177501">
    <property type="component" value="Unassembled WGS sequence"/>
</dbReference>
<dbReference type="InterPro" id="IPR029063">
    <property type="entry name" value="SAM-dependent_MTases_sf"/>
</dbReference>
<gene>
    <name evidence="2" type="ORF">A2955_03140</name>
</gene>
<comment type="caution">
    <text evidence="2">The sequence shown here is derived from an EMBL/GenBank/DDBJ whole genome shotgun (WGS) entry which is preliminary data.</text>
</comment>
<proteinExistence type="predicted"/>
<organism evidence="2 3">
    <name type="scientific">Candidatus Woesebacteria bacterium RIFCSPLOWO2_01_FULL_37_19</name>
    <dbReference type="NCBI Taxonomy" id="1802514"/>
    <lineage>
        <taxon>Bacteria</taxon>
        <taxon>Candidatus Woeseibacteriota</taxon>
    </lineage>
</organism>
<dbReference type="Pfam" id="PF05050">
    <property type="entry name" value="Methyltransf_21"/>
    <property type="match status" value="1"/>
</dbReference>
<protein>
    <recommendedName>
        <fullName evidence="1">Methyltransferase FkbM domain-containing protein</fullName>
    </recommendedName>
</protein>
<dbReference type="EMBL" id="MGHA01000038">
    <property type="protein sequence ID" value="OGM58990.1"/>
    <property type="molecule type" value="Genomic_DNA"/>
</dbReference>
<dbReference type="Gene3D" id="3.40.50.150">
    <property type="entry name" value="Vaccinia Virus protein VP39"/>
    <property type="match status" value="1"/>
</dbReference>
<feature type="domain" description="Methyltransferase FkbM" evidence="1">
    <location>
        <begin position="52"/>
        <end position="221"/>
    </location>
</feature>
<evidence type="ECO:0000313" key="2">
    <source>
        <dbReference type="EMBL" id="OGM58990.1"/>
    </source>
</evidence>